<accession>A0AAE0IFD1</accession>
<dbReference type="AlphaFoldDB" id="A0AAE0IFD1"/>
<sequence length="218" mass="24506">MEGLNAINIGEETIQGSRQDCICCKAIPPSHASNLVRGTKCWWQIILVVVKLCSNSQLEKISKMSSPRKQDACYHEGRPCYSPSSSIARPPRNNSIRFQKSRPAGCHVSQDRHTDSKKKQKRSVDNMLPHSGHDAPLCSTNMKDCPVQVHSKTRAGTHSVVQIVLVVIVIKVEVLLLAGLRVSATVTALGRVWRRRSRPRARRWGRRWRRPRGFTALS</sequence>
<feature type="compositionally biased region" description="Polar residues" evidence="1">
    <location>
        <begin position="82"/>
        <end position="98"/>
    </location>
</feature>
<dbReference type="EMBL" id="JAUEPO010000004">
    <property type="protein sequence ID" value="KAK3323256.1"/>
    <property type="molecule type" value="Genomic_DNA"/>
</dbReference>
<proteinExistence type="predicted"/>
<dbReference type="Proteomes" id="UP001286456">
    <property type="component" value="Unassembled WGS sequence"/>
</dbReference>
<evidence type="ECO:0000256" key="1">
    <source>
        <dbReference type="SAM" id="MobiDB-lite"/>
    </source>
</evidence>
<keyword evidence="3" id="KW-1185">Reference proteome</keyword>
<name>A0AAE0IFD1_9PEZI</name>
<feature type="region of interest" description="Disordered" evidence="1">
    <location>
        <begin position="82"/>
        <end position="135"/>
    </location>
</feature>
<gene>
    <name evidence="2" type="ORF">B0T19DRAFT_200478</name>
</gene>
<reference evidence="2" key="1">
    <citation type="journal article" date="2023" name="Mol. Phylogenet. Evol.">
        <title>Genome-scale phylogeny and comparative genomics of the fungal order Sordariales.</title>
        <authorList>
            <person name="Hensen N."/>
            <person name="Bonometti L."/>
            <person name="Westerberg I."/>
            <person name="Brannstrom I.O."/>
            <person name="Guillou S."/>
            <person name="Cros-Aarteil S."/>
            <person name="Calhoun S."/>
            <person name="Haridas S."/>
            <person name="Kuo A."/>
            <person name="Mondo S."/>
            <person name="Pangilinan J."/>
            <person name="Riley R."/>
            <person name="LaButti K."/>
            <person name="Andreopoulos B."/>
            <person name="Lipzen A."/>
            <person name="Chen C."/>
            <person name="Yan M."/>
            <person name="Daum C."/>
            <person name="Ng V."/>
            <person name="Clum A."/>
            <person name="Steindorff A."/>
            <person name="Ohm R.A."/>
            <person name="Martin F."/>
            <person name="Silar P."/>
            <person name="Natvig D.O."/>
            <person name="Lalanne C."/>
            <person name="Gautier V."/>
            <person name="Ament-Velasquez S.L."/>
            <person name="Kruys A."/>
            <person name="Hutchinson M.I."/>
            <person name="Powell A.J."/>
            <person name="Barry K."/>
            <person name="Miller A.N."/>
            <person name="Grigoriev I.V."/>
            <person name="Debuchy R."/>
            <person name="Gladieux P."/>
            <person name="Hiltunen Thoren M."/>
            <person name="Johannesson H."/>
        </authorList>
    </citation>
    <scope>NUCLEOTIDE SEQUENCE</scope>
    <source>
        <strain evidence="2">SMH4131-1</strain>
    </source>
</reference>
<organism evidence="2 3">
    <name type="scientific">Cercophora scortea</name>
    <dbReference type="NCBI Taxonomy" id="314031"/>
    <lineage>
        <taxon>Eukaryota</taxon>
        <taxon>Fungi</taxon>
        <taxon>Dikarya</taxon>
        <taxon>Ascomycota</taxon>
        <taxon>Pezizomycotina</taxon>
        <taxon>Sordariomycetes</taxon>
        <taxon>Sordariomycetidae</taxon>
        <taxon>Sordariales</taxon>
        <taxon>Lasiosphaeriaceae</taxon>
        <taxon>Cercophora</taxon>
    </lineage>
</organism>
<reference evidence="2" key="2">
    <citation type="submission" date="2023-06" db="EMBL/GenBank/DDBJ databases">
        <authorList>
            <consortium name="Lawrence Berkeley National Laboratory"/>
            <person name="Haridas S."/>
            <person name="Hensen N."/>
            <person name="Bonometti L."/>
            <person name="Westerberg I."/>
            <person name="Brannstrom I.O."/>
            <person name="Guillou S."/>
            <person name="Cros-Aarteil S."/>
            <person name="Calhoun S."/>
            <person name="Kuo A."/>
            <person name="Mondo S."/>
            <person name="Pangilinan J."/>
            <person name="Riley R."/>
            <person name="Labutti K."/>
            <person name="Andreopoulos B."/>
            <person name="Lipzen A."/>
            <person name="Chen C."/>
            <person name="Yanf M."/>
            <person name="Daum C."/>
            <person name="Ng V."/>
            <person name="Clum A."/>
            <person name="Steindorff A."/>
            <person name="Ohm R."/>
            <person name="Martin F."/>
            <person name="Silar P."/>
            <person name="Natvig D."/>
            <person name="Lalanne C."/>
            <person name="Gautier V."/>
            <person name="Ament-Velasquez S.L."/>
            <person name="Kruys A."/>
            <person name="Hutchinson M.I."/>
            <person name="Powell A.J."/>
            <person name="Barry K."/>
            <person name="Miller A.N."/>
            <person name="Grigoriev I.V."/>
            <person name="Debuchy R."/>
            <person name="Gladieux P."/>
            <person name="Thoren M.H."/>
            <person name="Johannesson H."/>
        </authorList>
    </citation>
    <scope>NUCLEOTIDE SEQUENCE</scope>
    <source>
        <strain evidence="2">SMH4131-1</strain>
    </source>
</reference>
<protein>
    <submittedName>
        <fullName evidence="2">Uncharacterized protein</fullName>
    </submittedName>
</protein>
<evidence type="ECO:0000313" key="3">
    <source>
        <dbReference type="Proteomes" id="UP001286456"/>
    </source>
</evidence>
<evidence type="ECO:0000313" key="2">
    <source>
        <dbReference type="EMBL" id="KAK3323256.1"/>
    </source>
</evidence>
<comment type="caution">
    <text evidence="2">The sequence shown here is derived from an EMBL/GenBank/DDBJ whole genome shotgun (WGS) entry which is preliminary data.</text>
</comment>